<proteinExistence type="predicted"/>
<sequence>MAAAAAAASGAVSSSTLLWVILLVAVGGSPYLPHATAAPSTNAAAARDVTLRVDRRQAMACAHVQVVVDNGFVQVTLTKPEGHITGVRYNGERNNSCNTPPARATRQGTGMWLDATELRIINSSKEQVELSFRSTYNPSRKDSVRLNVDKRLVMLKGSSGFYCYAIFEHTSSWPALNVSEARLAFKLNADKFNYMAISDDIQRYMPSAADRDAPLAASLTYKEVVLLFKGEVDDKYQYSLDKKDNAVHGWISATAGGSFTGFWVITLSNDFKSGGLTKRELTSHVGPTCLTIGDDIVLNVGDGEY</sequence>
<dbReference type="PANTHER" id="PTHR32018:SF2">
    <property type="entry name" value="OS11G0134100 PROTEIN"/>
    <property type="match status" value="1"/>
</dbReference>
<evidence type="ECO:0000256" key="1">
    <source>
        <dbReference type="SAM" id="SignalP"/>
    </source>
</evidence>
<gene>
    <name evidence="2" type="ORF">U9M48_040052</name>
</gene>
<dbReference type="GO" id="GO:0030246">
    <property type="term" value="F:carbohydrate binding"/>
    <property type="evidence" value="ECO:0007669"/>
    <property type="project" value="InterPro"/>
</dbReference>
<name>A0AAQ3XBZ5_PASNO</name>
<organism evidence="2 3">
    <name type="scientific">Paspalum notatum var. saurae</name>
    <dbReference type="NCBI Taxonomy" id="547442"/>
    <lineage>
        <taxon>Eukaryota</taxon>
        <taxon>Viridiplantae</taxon>
        <taxon>Streptophyta</taxon>
        <taxon>Embryophyta</taxon>
        <taxon>Tracheophyta</taxon>
        <taxon>Spermatophyta</taxon>
        <taxon>Magnoliopsida</taxon>
        <taxon>Liliopsida</taxon>
        <taxon>Poales</taxon>
        <taxon>Poaceae</taxon>
        <taxon>PACMAD clade</taxon>
        <taxon>Panicoideae</taxon>
        <taxon>Andropogonodae</taxon>
        <taxon>Paspaleae</taxon>
        <taxon>Paspalinae</taxon>
        <taxon>Paspalum</taxon>
    </lineage>
</organism>
<evidence type="ECO:0000313" key="3">
    <source>
        <dbReference type="Proteomes" id="UP001341281"/>
    </source>
</evidence>
<dbReference type="EMBL" id="CP144753">
    <property type="protein sequence ID" value="WVZ94116.1"/>
    <property type="molecule type" value="Genomic_DNA"/>
</dbReference>
<dbReference type="PANTHER" id="PTHR32018">
    <property type="entry name" value="RHAMNOGALACTURONATE LYASE FAMILY PROTEIN"/>
    <property type="match status" value="1"/>
</dbReference>
<dbReference type="AlphaFoldDB" id="A0AAQ3XBZ5"/>
<dbReference type="InterPro" id="IPR010325">
    <property type="entry name" value="Rhamnogal_lyase"/>
</dbReference>
<dbReference type="Pfam" id="PF06045">
    <property type="entry name" value="Rhamnogal_lyase"/>
    <property type="match status" value="1"/>
</dbReference>
<dbReference type="CDD" id="cd10320">
    <property type="entry name" value="RGL4_N"/>
    <property type="match status" value="1"/>
</dbReference>
<evidence type="ECO:0000313" key="2">
    <source>
        <dbReference type="EMBL" id="WVZ94116.1"/>
    </source>
</evidence>
<feature type="chain" id="PRO_5043051598" evidence="1">
    <location>
        <begin position="38"/>
        <end position="305"/>
    </location>
</feature>
<dbReference type="InterPro" id="IPR051850">
    <property type="entry name" value="Polysacch_Lyase_4"/>
</dbReference>
<dbReference type="Gene3D" id="2.70.98.10">
    <property type="match status" value="1"/>
</dbReference>
<keyword evidence="1" id="KW-0732">Signal</keyword>
<dbReference type="Proteomes" id="UP001341281">
    <property type="component" value="Chromosome 09"/>
</dbReference>
<reference evidence="2 3" key="1">
    <citation type="submission" date="2024-02" db="EMBL/GenBank/DDBJ databases">
        <title>High-quality chromosome-scale genome assembly of Pensacola bahiagrass (Paspalum notatum Flugge var. saurae).</title>
        <authorList>
            <person name="Vega J.M."/>
            <person name="Podio M."/>
            <person name="Orjuela J."/>
            <person name="Siena L.A."/>
            <person name="Pessino S.C."/>
            <person name="Combes M.C."/>
            <person name="Mariac C."/>
            <person name="Albertini E."/>
            <person name="Pupilli F."/>
            <person name="Ortiz J.P.A."/>
            <person name="Leblanc O."/>
        </authorList>
    </citation>
    <scope>NUCLEOTIDE SEQUENCE [LARGE SCALE GENOMIC DNA]</scope>
    <source>
        <strain evidence="2">R1</strain>
        <tissue evidence="2">Leaf</tissue>
    </source>
</reference>
<dbReference type="InterPro" id="IPR014718">
    <property type="entry name" value="GH-type_carb-bd"/>
</dbReference>
<feature type="signal peptide" evidence="1">
    <location>
        <begin position="1"/>
        <end position="37"/>
    </location>
</feature>
<keyword evidence="3" id="KW-1185">Reference proteome</keyword>
<accession>A0AAQ3XBZ5</accession>
<protein>
    <submittedName>
        <fullName evidence="2">Uncharacterized protein</fullName>
    </submittedName>
</protein>